<feature type="transmembrane region" description="Helical" evidence="1">
    <location>
        <begin position="184"/>
        <end position="204"/>
    </location>
</feature>
<keyword evidence="1" id="KW-0472">Membrane</keyword>
<sequence>MAETTWMNRAAAAAAILTVTTAVLTPVAGAASTATPTHENRIAAAAIDTVTAPDVTPSTAAAAIPADFAAVLGYQPVVIDGMLTDPDGDCSSPVTLPVEFDTACKAHDLGYDLLRYAEKSGAELGTWARIAVDEQLGRRMHDVCGERESTTGRFGCYAMADIAAGFVDANSWRQGYVSPRPEPLGSYLIAVLVAMLLMLSPRAFRVLRQSTQQFGYRSVSA</sequence>
<keyword evidence="1" id="KW-1133">Transmembrane helix</keyword>
<dbReference type="GO" id="GO:0006644">
    <property type="term" value="P:phospholipid metabolic process"/>
    <property type="evidence" value="ECO:0007669"/>
    <property type="project" value="InterPro"/>
</dbReference>
<feature type="signal peptide" evidence="2">
    <location>
        <begin position="1"/>
        <end position="30"/>
    </location>
</feature>
<keyword evidence="2" id="KW-0732">Signal</keyword>
<comment type="caution">
    <text evidence="3">The sequence shown here is derived from an EMBL/GenBank/DDBJ whole genome shotgun (WGS) entry which is preliminary data.</text>
</comment>
<dbReference type="Proteomes" id="UP000655868">
    <property type="component" value="Unassembled WGS sequence"/>
</dbReference>
<gene>
    <name evidence="3" type="ORF">JGU71_04640</name>
</gene>
<proteinExistence type="predicted"/>
<name>A0A934NMZ3_9NOCA</name>
<dbReference type="RefSeq" id="WP_199702896.1">
    <property type="nucleotide sequence ID" value="NZ_JAEMNV010000002.1"/>
</dbReference>
<keyword evidence="1" id="KW-0812">Transmembrane</keyword>
<dbReference type="InterPro" id="IPR036444">
    <property type="entry name" value="PLipase_A2_dom_sf"/>
</dbReference>
<protein>
    <recommendedName>
        <fullName evidence="5">Phospholipase A2</fullName>
    </recommendedName>
</protein>
<evidence type="ECO:0000256" key="1">
    <source>
        <dbReference type="SAM" id="Phobius"/>
    </source>
</evidence>
<evidence type="ECO:0000313" key="3">
    <source>
        <dbReference type="EMBL" id="MBJ8338164.1"/>
    </source>
</evidence>
<dbReference type="AlphaFoldDB" id="A0A934NMZ3"/>
<dbReference type="GO" id="GO:0050482">
    <property type="term" value="P:arachidonate secretion"/>
    <property type="evidence" value="ECO:0007669"/>
    <property type="project" value="InterPro"/>
</dbReference>
<dbReference type="GO" id="GO:0004623">
    <property type="term" value="F:phospholipase A2 activity"/>
    <property type="evidence" value="ECO:0007669"/>
    <property type="project" value="InterPro"/>
</dbReference>
<feature type="chain" id="PRO_5037140396" description="Phospholipase A2" evidence="2">
    <location>
        <begin position="31"/>
        <end position="221"/>
    </location>
</feature>
<evidence type="ECO:0008006" key="5">
    <source>
        <dbReference type="Google" id="ProtNLM"/>
    </source>
</evidence>
<keyword evidence="4" id="KW-1185">Reference proteome</keyword>
<dbReference type="EMBL" id="JAEMNV010000002">
    <property type="protein sequence ID" value="MBJ8338164.1"/>
    <property type="molecule type" value="Genomic_DNA"/>
</dbReference>
<evidence type="ECO:0000313" key="4">
    <source>
        <dbReference type="Proteomes" id="UP000655868"/>
    </source>
</evidence>
<dbReference type="SUPFAM" id="SSF48619">
    <property type="entry name" value="Phospholipase A2, PLA2"/>
    <property type="match status" value="1"/>
</dbReference>
<evidence type="ECO:0000256" key="2">
    <source>
        <dbReference type="SAM" id="SignalP"/>
    </source>
</evidence>
<accession>A0A934NMZ3</accession>
<reference evidence="3" key="1">
    <citation type="submission" date="2020-12" db="EMBL/GenBank/DDBJ databases">
        <title>Antrihabitans popcorni sp. nov. and Antrihabitans auranticaus sp. nov., isolated from a larva cave.</title>
        <authorList>
            <person name="Lee S.D."/>
            <person name="Kim I.S."/>
        </authorList>
    </citation>
    <scope>NUCLEOTIDE SEQUENCE</scope>
    <source>
        <strain evidence="3">YC3-6</strain>
    </source>
</reference>
<dbReference type="Gene3D" id="1.20.90.10">
    <property type="entry name" value="Phospholipase A2 domain"/>
    <property type="match status" value="1"/>
</dbReference>
<organism evidence="3 4">
    <name type="scientific">Antrihabitans stalagmiti</name>
    <dbReference type="NCBI Taxonomy" id="2799499"/>
    <lineage>
        <taxon>Bacteria</taxon>
        <taxon>Bacillati</taxon>
        <taxon>Actinomycetota</taxon>
        <taxon>Actinomycetes</taxon>
        <taxon>Mycobacteriales</taxon>
        <taxon>Nocardiaceae</taxon>
        <taxon>Antrihabitans</taxon>
    </lineage>
</organism>